<name>E9HNW6_DAPPU</name>
<evidence type="ECO:0000256" key="4">
    <source>
        <dbReference type="ARBA" id="ARBA00022771"/>
    </source>
</evidence>
<evidence type="ECO:0000256" key="3">
    <source>
        <dbReference type="ARBA" id="ARBA00022723"/>
    </source>
</evidence>
<keyword evidence="5" id="KW-0862">Zinc</keyword>
<dbReference type="InParanoid" id="E9HNW6"/>
<keyword evidence="7 8" id="KW-0472">Membrane</keyword>
<evidence type="ECO:0000256" key="2">
    <source>
        <dbReference type="ARBA" id="ARBA00022692"/>
    </source>
</evidence>
<dbReference type="InterPro" id="IPR013083">
    <property type="entry name" value="Znf_RING/FYVE/PHD"/>
</dbReference>
<dbReference type="Gene3D" id="3.30.40.10">
    <property type="entry name" value="Zinc/RING finger domain, C3HC4 (zinc finger)"/>
    <property type="match status" value="1"/>
</dbReference>
<dbReference type="EMBL" id="GL732699">
    <property type="protein sequence ID" value="EFX66577.1"/>
    <property type="molecule type" value="Genomic_DNA"/>
</dbReference>
<dbReference type="GO" id="GO:0043161">
    <property type="term" value="P:proteasome-mediated ubiquitin-dependent protein catabolic process"/>
    <property type="evidence" value="ECO:0000318"/>
    <property type="project" value="GO_Central"/>
</dbReference>
<evidence type="ECO:0000256" key="7">
    <source>
        <dbReference type="ARBA" id="ARBA00023136"/>
    </source>
</evidence>
<evidence type="ECO:0000313" key="10">
    <source>
        <dbReference type="EMBL" id="EFX66577.1"/>
    </source>
</evidence>
<evidence type="ECO:0000259" key="9">
    <source>
        <dbReference type="Pfam" id="PF13705"/>
    </source>
</evidence>
<reference evidence="10 11" key="1">
    <citation type="journal article" date="2011" name="Science">
        <title>The ecoresponsive genome of Daphnia pulex.</title>
        <authorList>
            <person name="Colbourne J.K."/>
            <person name="Pfrender M.E."/>
            <person name="Gilbert D."/>
            <person name="Thomas W.K."/>
            <person name="Tucker A."/>
            <person name="Oakley T.H."/>
            <person name="Tokishita S."/>
            <person name="Aerts A."/>
            <person name="Arnold G.J."/>
            <person name="Basu M.K."/>
            <person name="Bauer D.J."/>
            <person name="Caceres C.E."/>
            <person name="Carmel L."/>
            <person name="Casola C."/>
            <person name="Choi J.H."/>
            <person name="Detter J.C."/>
            <person name="Dong Q."/>
            <person name="Dusheyko S."/>
            <person name="Eads B.D."/>
            <person name="Frohlich T."/>
            <person name="Geiler-Samerotte K.A."/>
            <person name="Gerlach D."/>
            <person name="Hatcher P."/>
            <person name="Jogdeo S."/>
            <person name="Krijgsveld J."/>
            <person name="Kriventseva E.V."/>
            <person name="Kultz D."/>
            <person name="Laforsch C."/>
            <person name="Lindquist E."/>
            <person name="Lopez J."/>
            <person name="Manak J.R."/>
            <person name="Muller J."/>
            <person name="Pangilinan J."/>
            <person name="Patwardhan R.P."/>
            <person name="Pitluck S."/>
            <person name="Pritham E.J."/>
            <person name="Rechtsteiner A."/>
            <person name="Rho M."/>
            <person name="Rogozin I.B."/>
            <person name="Sakarya O."/>
            <person name="Salamov A."/>
            <person name="Schaack S."/>
            <person name="Shapiro H."/>
            <person name="Shiga Y."/>
            <person name="Skalitzky C."/>
            <person name="Smith Z."/>
            <person name="Souvorov A."/>
            <person name="Sung W."/>
            <person name="Tang Z."/>
            <person name="Tsuchiya D."/>
            <person name="Tu H."/>
            <person name="Vos H."/>
            <person name="Wang M."/>
            <person name="Wolf Y.I."/>
            <person name="Yamagata H."/>
            <person name="Yamada T."/>
            <person name="Ye Y."/>
            <person name="Shaw J.R."/>
            <person name="Andrews J."/>
            <person name="Crease T.J."/>
            <person name="Tang H."/>
            <person name="Lucas S.M."/>
            <person name="Robertson H.M."/>
            <person name="Bork P."/>
            <person name="Koonin E.V."/>
            <person name="Zdobnov E.M."/>
            <person name="Grigoriev I.V."/>
            <person name="Lynch M."/>
            <person name="Boore J.L."/>
        </authorList>
    </citation>
    <scope>NUCLEOTIDE SEQUENCE [LARGE SCALE GENOMIC DNA]</scope>
</reference>
<dbReference type="Proteomes" id="UP000000305">
    <property type="component" value="Unassembled WGS sequence"/>
</dbReference>
<evidence type="ECO:0000256" key="1">
    <source>
        <dbReference type="ARBA" id="ARBA00004141"/>
    </source>
</evidence>
<dbReference type="SUPFAM" id="SSF57850">
    <property type="entry name" value="RING/U-box"/>
    <property type="match status" value="1"/>
</dbReference>
<dbReference type="GO" id="GO:0036503">
    <property type="term" value="P:ERAD pathway"/>
    <property type="evidence" value="ECO:0000318"/>
    <property type="project" value="GO_Central"/>
</dbReference>
<sequence>MNDMNLIRYERPDLSNVPRTGRLEQGQDLTATELAARRALPPAPQQASFNFVCKVVKGQIARIIWGIRNDGILAFFESERLRLNIPLIFRSFWLMRCGIHMYISLVSSEFAWTDVESLNTLLKLVMVRGCETLPALLGMASVFSWICAKVYLKSQEFMQIPDERLTHISDHLQQPYSANLDFKRHARALLVSGSLTLSLLSGLYVFWTTHSIITWLLAVSGFSVEALCKIAISLALYIVFLVDARHQELWDKLVDHVYRIKFVGRVIEYVIGLVMMINSGIALILESGGTCRAILFGLHGYFNLSFFWDEALRGWEIYQKRRIAVCKIATLQSVEEHMEIDDVCAICFNHLKTNRGNKVLIKVNPCRHYYHAVCLRKW</sequence>
<dbReference type="GO" id="GO:0061630">
    <property type="term" value="F:ubiquitin protein ligase activity"/>
    <property type="evidence" value="ECO:0000318"/>
    <property type="project" value="GO_Central"/>
</dbReference>
<dbReference type="GO" id="GO:0036513">
    <property type="term" value="C:Derlin-1 retrotranslocation complex"/>
    <property type="evidence" value="ECO:0000318"/>
    <property type="project" value="GO_Central"/>
</dbReference>
<feature type="transmembrane region" description="Helical" evidence="8">
    <location>
        <begin position="262"/>
        <end position="285"/>
    </location>
</feature>
<keyword evidence="11" id="KW-1185">Reference proteome</keyword>
<dbReference type="AlphaFoldDB" id="E9HNW6"/>
<keyword evidence="2 8" id="KW-0812">Transmembrane</keyword>
<evidence type="ECO:0000256" key="6">
    <source>
        <dbReference type="ARBA" id="ARBA00022989"/>
    </source>
</evidence>
<comment type="subcellular location">
    <subcellularLocation>
        <location evidence="1">Membrane</location>
        <topology evidence="1">Multi-pass membrane protein</topology>
    </subcellularLocation>
</comment>
<dbReference type="HOGENOM" id="CLU_047467_0_0_1"/>
<feature type="transmembrane region" description="Helical" evidence="8">
    <location>
        <begin position="188"/>
        <end position="207"/>
    </location>
</feature>
<proteinExistence type="predicted"/>
<feature type="transmembrane region" description="Helical" evidence="8">
    <location>
        <begin position="213"/>
        <end position="242"/>
    </location>
</feature>
<dbReference type="PhylomeDB" id="E9HNW6"/>
<dbReference type="PANTHER" id="PTHR22763">
    <property type="entry name" value="RING ZINC FINGER PROTEIN"/>
    <property type="match status" value="1"/>
</dbReference>
<keyword evidence="6 8" id="KW-1133">Transmembrane helix</keyword>
<accession>E9HNW6</accession>
<evidence type="ECO:0000256" key="8">
    <source>
        <dbReference type="SAM" id="Phobius"/>
    </source>
</evidence>
<gene>
    <name evidence="10" type="ORF">DAPPUDRAFT_262902</name>
</gene>
<keyword evidence="4" id="KW-0863">Zinc-finger</keyword>
<feature type="domain" description="TRC8-like N-terminal" evidence="9">
    <location>
        <begin position="177"/>
        <end position="315"/>
    </location>
</feature>
<dbReference type="Pfam" id="PF13705">
    <property type="entry name" value="TRC8_N"/>
    <property type="match status" value="2"/>
</dbReference>
<evidence type="ECO:0000256" key="5">
    <source>
        <dbReference type="ARBA" id="ARBA00022833"/>
    </source>
</evidence>
<organism evidence="10 11">
    <name type="scientific">Daphnia pulex</name>
    <name type="common">Water flea</name>
    <dbReference type="NCBI Taxonomy" id="6669"/>
    <lineage>
        <taxon>Eukaryota</taxon>
        <taxon>Metazoa</taxon>
        <taxon>Ecdysozoa</taxon>
        <taxon>Arthropoda</taxon>
        <taxon>Crustacea</taxon>
        <taxon>Branchiopoda</taxon>
        <taxon>Diplostraca</taxon>
        <taxon>Cladocera</taxon>
        <taxon>Anomopoda</taxon>
        <taxon>Daphniidae</taxon>
        <taxon>Daphnia</taxon>
    </lineage>
</organism>
<dbReference type="KEGG" id="dpx:DAPPUDRAFT_262902"/>
<keyword evidence="3" id="KW-0479">Metal-binding</keyword>
<dbReference type="PANTHER" id="PTHR22763:SF163">
    <property type="entry name" value="E3 UBIQUITIN-PROTEIN LIGASE RNF139"/>
    <property type="match status" value="1"/>
</dbReference>
<protein>
    <recommendedName>
        <fullName evidence="9">TRC8-like N-terminal domain-containing protein</fullName>
    </recommendedName>
</protein>
<dbReference type="GO" id="GO:0012505">
    <property type="term" value="C:endomembrane system"/>
    <property type="evidence" value="ECO:0000318"/>
    <property type="project" value="GO_Central"/>
</dbReference>
<dbReference type="eggNOG" id="KOG0802">
    <property type="taxonomic scope" value="Eukaryota"/>
</dbReference>
<feature type="domain" description="TRC8-like N-terminal" evidence="9">
    <location>
        <begin position="52"/>
        <end position="159"/>
    </location>
</feature>
<evidence type="ECO:0000313" key="11">
    <source>
        <dbReference type="Proteomes" id="UP000000305"/>
    </source>
</evidence>
<dbReference type="STRING" id="6669.E9HNW6"/>
<dbReference type="OrthoDB" id="4348522at2759"/>
<dbReference type="InterPro" id="IPR025754">
    <property type="entry name" value="TRC8_N_dom"/>
</dbReference>
<dbReference type="InterPro" id="IPR050731">
    <property type="entry name" value="HRD1_E3_ubiq-ligases"/>
</dbReference>
<dbReference type="GO" id="GO:0008270">
    <property type="term" value="F:zinc ion binding"/>
    <property type="evidence" value="ECO:0007669"/>
    <property type="project" value="UniProtKB-KW"/>
</dbReference>